<keyword evidence="4" id="KW-0808">Transferase</keyword>
<dbReference type="GO" id="GO:0071555">
    <property type="term" value="P:cell wall organization"/>
    <property type="evidence" value="ECO:0007669"/>
    <property type="project" value="UniProtKB-KW"/>
</dbReference>
<organism evidence="14 15">
    <name type="scientific">Geomonas limicola</name>
    <dbReference type="NCBI Taxonomy" id="2740186"/>
    <lineage>
        <taxon>Bacteria</taxon>
        <taxon>Pseudomonadati</taxon>
        <taxon>Thermodesulfobacteriota</taxon>
        <taxon>Desulfuromonadia</taxon>
        <taxon>Geobacterales</taxon>
        <taxon>Geobacteraceae</taxon>
        <taxon>Geomonas</taxon>
    </lineage>
</organism>
<dbReference type="GO" id="GO:0016020">
    <property type="term" value="C:membrane"/>
    <property type="evidence" value="ECO:0007669"/>
    <property type="project" value="InterPro"/>
</dbReference>
<gene>
    <name evidence="14" type="ORF">GMLC_13930</name>
</gene>
<evidence type="ECO:0000256" key="5">
    <source>
        <dbReference type="ARBA" id="ARBA00022692"/>
    </source>
</evidence>
<feature type="compositionally biased region" description="Low complexity" evidence="11">
    <location>
        <begin position="290"/>
        <end position="313"/>
    </location>
</feature>
<feature type="transmembrane region" description="Helical" evidence="12">
    <location>
        <begin position="23"/>
        <end position="45"/>
    </location>
</feature>
<evidence type="ECO:0000259" key="13">
    <source>
        <dbReference type="Pfam" id="PF00912"/>
    </source>
</evidence>
<name>A0A6V8N7A9_9BACT</name>
<reference evidence="15" key="1">
    <citation type="submission" date="2020-06" db="EMBL/GenBank/DDBJ databases">
        <title>Draft genomic sequecing of Geomonas sp. Red745.</title>
        <authorList>
            <person name="Itoh H."/>
            <person name="Xu Z.X."/>
            <person name="Ushijima N."/>
            <person name="Masuda Y."/>
            <person name="Shiratori Y."/>
            <person name="Senoo K."/>
        </authorList>
    </citation>
    <scope>NUCLEOTIDE SEQUENCE [LARGE SCALE GENOMIC DNA]</scope>
    <source>
        <strain evidence="15">Red745</strain>
    </source>
</reference>
<feature type="region of interest" description="Disordered" evidence="11">
    <location>
        <begin position="290"/>
        <end position="343"/>
    </location>
</feature>
<evidence type="ECO:0000256" key="4">
    <source>
        <dbReference type="ARBA" id="ARBA00022679"/>
    </source>
</evidence>
<dbReference type="Gene3D" id="1.10.3810.10">
    <property type="entry name" value="Biosynthetic peptidoglycan transglycosylase-like"/>
    <property type="match status" value="1"/>
</dbReference>
<feature type="domain" description="Glycosyl transferase family 51" evidence="13">
    <location>
        <begin position="77"/>
        <end position="241"/>
    </location>
</feature>
<evidence type="ECO:0000256" key="10">
    <source>
        <dbReference type="ARBA" id="ARBA00023316"/>
    </source>
</evidence>
<evidence type="ECO:0000313" key="14">
    <source>
        <dbReference type="EMBL" id="GFO67814.1"/>
    </source>
</evidence>
<keyword evidence="3" id="KW-0328">Glycosyltransferase</keyword>
<keyword evidence="6" id="KW-0133">Cell shape</keyword>
<evidence type="ECO:0000313" key="15">
    <source>
        <dbReference type="Proteomes" id="UP000587586"/>
    </source>
</evidence>
<keyword evidence="5 12" id="KW-0812">Transmembrane</keyword>
<keyword evidence="7" id="KW-0573">Peptidoglycan synthesis</keyword>
<protein>
    <recommendedName>
        <fullName evidence="13">Glycosyl transferase family 51 domain-containing protein</fullName>
    </recommendedName>
</protein>
<keyword evidence="8 12" id="KW-1133">Transmembrane helix</keyword>
<dbReference type="GO" id="GO:0009274">
    <property type="term" value="C:peptidoglycan-based cell wall"/>
    <property type="evidence" value="ECO:0007669"/>
    <property type="project" value="InterPro"/>
</dbReference>
<accession>A0A6V8N7A9</accession>
<evidence type="ECO:0000256" key="11">
    <source>
        <dbReference type="SAM" id="MobiDB-lite"/>
    </source>
</evidence>
<dbReference type="GO" id="GO:0009252">
    <property type="term" value="P:peptidoglycan biosynthetic process"/>
    <property type="evidence" value="ECO:0007669"/>
    <property type="project" value="UniProtKB-KW"/>
</dbReference>
<evidence type="ECO:0000256" key="9">
    <source>
        <dbReference type="ARBA" id="ARBA00023136"/>
    </source>
</evidence>
<evidence type="ECO:0000256" key="1">
    <source>
        <dbReference type="ARBA" id="ARBA00022475"/>
    </source>
</evidence>
<dbReference type="InterPro" id="IPR011812">
    <property type="entry name" value="Pep_trsgly"/>
</dbReference>
<keyword evidence="9 12" id="KW-0472">Membrane</keyword>
<evidence type="ECO:0000256" key="8">
    <source>
        <dbReference type="ARBA" id="ARBA00022989"/>
    </source>
</evidence>
<dbReference type="Pfam" id="PF00912">
    <property type="entry name" value="Transgly"/>
    <property type="match status" value="1"/>
</dbReference>
<dbReference type="InterPro" id="IPR001264">
    <property type="entry name" value="Glyco_trans_51"/>
</dbReference>
<keyword evidence="1" id="KW-1003">Cell membrane</keyword>
<evidence type="ECO:0000256" key="3">
    <source>
        <dbReference type="ARBA" id="ARBA00022676"/>
    </source>
</evidence>
<dbReference type="InterPro" id="IPR036950">
    <property type="entry name" value="PBP_transglycosylase"/>
</dbReference>
<proteinExistence type="predicted"/>
<evidence type="ECO:0000256" key="12">
    <source>
        <dbReference type="SAM" id="Phobius"/>
    </source>
</evidence>
<dbReference type="PANTHER" id="PTHR30400:SF0">
    <property type="entry name" value="BIOSYNTHETIC PEPTIDOGLYCAN TRANSGLYCOSYLASE"/>
    <property type="match status" value="1"/>
</dbReference>
<feature type="compositionally biased region" description="Pro residues" evidence="11">
    <location>
        <begin position="333"/>
        <end position="343"/>
    </location>
</feature>
<dbReference type="GO" id="GO:0016763">
    <property type="term" value="F:pentosyltransferase activity"/>
    <property type="evidence" value="ECO:0007669"/>
    <property type="project" value="InterPro"/>
</dbReference>
<dbReference type="InterPro" id="IPR023346">
    <property type="entry name" value="Lysozyme-like_dom_sf"/>
</dbReference>
<dbReference type="PANTHER" id="PTHR30400">
    <property type="entry name" value="MONOFUNCTIONAL BIOSYNTHETIC PEPTIDOGLYCAN TRANSGLYCOSYLASE"/>
    <property type="match status" value="1"/>
</dbReference>
<dbReference type="AlphaFoldDB" id="A0A6V8N7A9"/>
<comment type="caution">
    <text evidence="14">The sequence shown here is derived from an EMBL/GenBank/DDBJ whole genome shotgun (WGS) entry which is preliminary data.</text>
</comment>
<keyword evidence="15" id="KW-1185">Reference proteome</keyword>
<keyword evidence="2" id="KW-0997">Cell inner membrane</keyword>
<dbReference type="SUPFAM" id="SSF53955">
    <property type="entry name" value="Lysozyme-like"/>
    <property type="match status" value="1"/>
</dbReference>
<dbReference type="GO" id="GO:0008360">
    <property type="term" value="P:regulation of cell shape"/>
    <property type="evidence" value="ECO:0007669"/>
    <property type="project" value="UniProtKB-KW"/>
</dbReference>
<evidence type="ECO:0000256" key="7">
    <source>
        <dbReference type="ARBA" id="ARBA00022984"/>
    </source>
</evidence>
<sequence length="343" mass="37509">MHHRLRAQSVRQLTRKGNHVKKYLLWGALALVVYLAYVAVSLYLLPPVAELKNRKTNVTIQVKDWQGDYHPFVVGPANRNWTPSASIPSEMKWAVILAEDASFYKHEGIDVKAIKNAIKYDLEKKSLARGASTITQQVAKNLYLSREKTLTRKVKEVYLAKRMEQELSKGRIIELYLNVIELGPMVYGIGHGSRYYFGKHPSALTPRECAFLAAMLPGPRVAYNPYKNLDRVLQRSNMILRLLANKGVLSQGEYQAALAEMPNVGRLQKKVDQSIQQAAVLNNLSSARIAPGTAPGEAPAEAPAPAENAAPTTSPSESPKGSETPAAGGAPTPATPPPTGANP</sequence>
<dbReference type="Proteomes" id="UP000587586">
    <property type="component" value="Unassembled WGS sequence"/>
</dbReference>
<keyword evidence="10" id="KW-0961">Cell wall biogenesis/degradation</keyword>
<evidence type="ECO:0000256" key="2">
    <source>
        <dbReference type="ARBA" id="ARBA00022519"/>
    </source>
</evidence>
<dbReference type="EMBL" id="BLXZ01000002">
    <property type="protein sequence ID" value="GFO67814.1"/>
    <property type="molecule type" value="Genomic_DNA"/>
</dbReference>
<evidence type="ECO:0000256" key="6">
    <source>
        <dbReference type="ARBA" id="ARBA00022960"/>
    </source>
</evidence>